<organism evidence="9 10">
    <name type="scientific">Luedemannella flava</name>
    <dbReference type="NCBI Taxonomy" id="349316"/>
    <lineage>
        <taxon>Bacteria</taxon>
        <taxon>Bacillati</taxon>
        <taxon>Actinomycetota</taxon>
        <taxon>Actinomycetes</taxon>
        <taxon>Micromonosporales</taxon>
        <taxon>Micromonosporaceae</taxon>
        <taxon>Luedemannella</taxon>
    </lineage>
</organism>
<keyword evidence="10" id="KW-1185">Reference proteome</keyword>
<protein>
    <submittedName>
        <fullName evidence="9">NADH-quinone oxidoreductase subunit M</fullName>
    </submittedName>
</protein>
<evidence type="ECO:0000256" key="3">
    <source>
        <dbReference type="ARBA" id="ARBA00022692"/>
    </source>
</evidence>
<proteinExistence type="inferred from homology"/>
<feature type="transmembrane region" description="Helical" evidence="7">
    <location>
        <begin position="36"/>
        <end position="54"/>
    </location>
</feature>
<evidence type="ECO:0000256" key="7">
    <source>
        <dbReference type="SAM" id="Phobius"/>
    </source>
</evidence>
<keyword evidence="5 7" id="KW-0472">Membrane</keyword>
<keyword evidence="3 6" id="KW-0812">Transmembrane</keyword>
<accession>A0ABP4YYV4</accession>
<dbReference type="InterPro" id="IPR003918">
    <property type="entry name" value="NADH_UbQ_OxRdtase"/>
</dbReference>
<feature type="transmembrane region" description="Helical" evidence="7">
    <location>
        <begin position="253"/>
        <end position="276"/>
    </location>
</feature>
<dbReference type="Pfam" id="PF00361">
    <property type="entry name" value="Proton_antipo_M"/>
    <property type="match status" value="1"/>
</dbReference>
<comment type="subcellular location">
    <subcellularLocation>
        <location evidence="1">Endomembrane system</location>
        <topology evidence="1">Multi-pass membrane protein</topology>
    </subcellularLocation>
    <subcellularLocation>
        <location evidence="6">Membrane</location>
        <topology evidence="6">Multi-pass membrane protein</topology>
    </subcellularLocation>
</comment>
<sequence length="516" mass="55528">MSDFKFLSVLTVAPLVGALVVALLPRHKPTLAKQVAFVWSLALFVLTVVMWATFEAAGDRFQFRESYPWIDTWNVRFTLEVDGIALVMIALVTLLVPLVILASWHDAENAQAAGGKRSVPAFFALLLALESMMIGVFAAGDVFLFYVFFEVMLVPMYFLIGSYGGARRQYAAVKFFLYSLVGGLFMLAAVIGLWVVSDPHTFDWQTLTSQEFATWTERWLFLGFFVAFAVKAPFFPFHTWLPDAGGAAPAGAAALLVGVLDKVGTFGILRYCLPLFPNASDYFAPLALTLSLVGIIYAALLAVGQNDLKRLVSYTSIAHFGFIGVGIFAFTTQAGSGSVLYMVNHGLATGLLFLVVGMLVTRRGSALVSDFGGAGKLIPVLAGVFFIAGLASLAMPGTAPFISEFLVLIGAFTVNKPVAIVATLGIILAAGYVLWMVQRTTQGTPNPELHNVPAMRRDISAREVAVVAPLIALLLVFGFYPKPLLNVINPAVAATMQDMGKQDPAPTVATNQEASK</sequence>
<feature type="transmembrane region" description="Helical" evidence="7">
    <location>
        <begin position="380"/>
        <end position="412"/>
    </location>
</feature>
<evidence type="ECO:0000256" key="5">
    <source>
        <dbReference type="ARBA" id="ARBA00023136"/>
    </source>
</evidence>
<comment type="caution">
    <text evidence="9">The sequence shown here is derived from an EMBL/GenBank/DDBJ whole genome shotgun (WGS) entry which is preliminary data.</text>
</comment>
<feature type="transmembrane region" description="Helical" evidence="7">
    <location>
        <begin position="282"/>
        <end position="304"/>
    </location>
</feature>
<name>A0ABP4YYV4_9ACTN</name>
<dbReference type="PANTHER" id="PTHR43507">
    <property type="entry name" value="NADH-UBIQUINONE OXIDOREDUCTASE CHAIN 4"/>
    <property type="match status" value="1"/>
</dbReference>
<feature type="transmembrane region" description="Helical" evidence="7">
    <location>
        <begin position="6"/>
        <end position="24"/>
    </location>
</feature>
<dbReference type="EMBL" id="BAAALT010000274">
    <property type="protein sequence ID" value="GAA1832348.1"/>
    <property type="molecule type" value="Genomic_DNA"/>
</dbReference>
<comment type="similarity">
    <text evidence="2">Belongs to the complex I subunit 4 family.</text>
</comment>
<dbReference type="PRINTS" id="PR01437">
    <property type="entry name" value="NUOXDRDTASE4"/>
</dbReference>
<evidence type="ECO:0000313" key="10">
    <source>
        <dbReference type="Proteomes" id="UP001500218"/>
    </source>
</evidence>
<evidence type="ECO:0000256" key="4">
    <source>
        <dbReference type="ARBA" id="ARBA00022989"/>
    </source>
</evidence>
<gene>
    <name evidence="9" type="ORF">GCM10009682_58540</name>
</gene>
<feature type="transmembrane region" description="Helical" evidence="7">
    <location>
        <begin position="338"/>
        <end position="360"/>
    </location>
</feature>
<feature type="transmembrane region" description="Helical" evidence="7">
    <location>
        <begin position="219"/>
        <end position="241"/>
    </location>
</feature>
<dbReference type="InterPro" id="IPR010227">
    <property type="entry name" value="NADH_Q_OxRdtase_chainM/4"/>
</dbReference>
<evidence type="ECO:0000256" key="2">
    <source>
        <dbReference type="ARBA" id="ARBA00009025"/>
    </source>
</evidence>
<feature type="domain" description="NADH:quinone oxidoreductase/Mrp antiporter transmembrane" evidence="8">
    <location>
        <begin position="139"/>
        <end position="425"/>
    </location>
</feature>
<dbReference type="PANTHER" id="PTHR43507:SF1">
    <property type="entry name" value="NADH-UBIQUINONE OXIDOREDUCTASE CHAIN 4"/>
    <property type="match status" value="1"/>
</dbReference>
<evidence type="ECO:0000256" key="1">
    <source>
        <dbReference type="ARBA" id="ARBA00004127"/>
    </source>
</evidence>
<dbReference type="NCBIfam" id="NF004500">
    <property type="entry name" value="PRK05846.1-4"/>
    <property type="match status" value="1"/>
</dbReference>
<evidence type="ECO:0000259" key="8">
    <source>
        <dbReference type="Pfam" id="PF00361"/>
    </source>
</evidence>
<feature type="transmembrane region" description="Helical" evidence="7">
    <location>
        <begin position="175"/>
        <end position="196"/>
    </location>
</feature>
<feature type="transmembrane region" description="Helical" evidence="7">
    <location>
        <begin position="418"/>
        <end position="438"/>
    </location>
</feature>
<feature type="transmembrane region" description="Helical" evidence="7">
    <location>
        <begin position="83"/>
        <end position="107"/>
    </location>
</feature>
<dbReference type="InterPro" id="IPR001750">
    <property type="entry name" value="ND/Mrp_TM"/>
</dbReference>
<feature type="transmembrane region" description="Helical" evidence="7">
    <location>
        <begin position="143"/>
        <end position="163"/>
    </location>
</feature>
<dbReference type="Proteomes" id="UP001500218">
    <property type="component" value="Unassembled WGS sequence"/>
</dbReference>
<feature type="transmembrane region" description="Helical" evidence="7">
    <location>
        <begin position="311"/>
        <end position="332"/>
    </location>
</feature>
<dbReference type="RefSeq" id="WP_344139270.1">
    <property type="nucleotide sequence ID" value="NZ_BAAALT010000274.1"/>
</dbReference>
<dbReference type="NCBIfam" id="TIGR01972">
    <property type="entry name" value="NDH_I_M"/>
    <property type="match status" value="1"/>
</dbReference>
<reference evidence="10" key="1">
    <citation type="journal article" date="2019" name="Int. J. Syst. Evol. Microbiol.">
        <title>The Global Catalogue of Microorganisms (GCM) 10K type strain sequencing project: providing services to taxonomists for standard genome sequencing and annotation.</title>
        <authorList>
            <consortium name="The Broad Institute Genomics Platform"/>
            <consortium name="The Broad Institute Genome Sequencing Center for Infectious Disease"/>
            <person name="Wu L."/>
            <person name="Ma J."/>
        </authorList>
    </citation>
    <scope>NUCLEOTIDE SEQUENCE [LARGE SCALE GENOMIC DNA]</scope>
    <source>
        <strain evidence="10">JCM 13250</strain>
    </source>
</reference>
<feature type="transmembrane region" description="Helical" evidence="7">
    <location>
        <begin position="119"/>
        <end position="137"/>
    </location>
</feature>
<evidence type="ECO:0000313" key="9">
    <source>
        <dbReference type="EMBL" id="GAA1832348.1"/>
    </source>
</evidence>
<evidence type="ECO:0000256" key="6">
    <source>
        <dbReference type="RuleBase" id="RU000320"/>
    </source>
</evidence>
<feature type="transmembrane region" description="Helical" evidence="7">
    <location>
        <begin position="459"/>
        <end position="480"/>
    </location>
</feature>
<keyword evidence="4 7" id="KW-1133">Transmembrane helix</keyword>